<comment type="catalytic activity">
    <reaction evidence="4">
        <text>(6S)-5-formyl-5,6,7,8-tetrahydrofolate + ATP = (6R)-5,10-methenyltetrahydrofolate + ADP + phosphate</text>
        <dbReference type="Rhea" id="RHEA:10488"/>
        <dbReference type="ChEBI" id="CHEBI:30616"/>
        <dbReference type="ChEBI" id="CHEBI:43474"/>
        <dbReference type="ChEBI" id="CHEBI:57455"/>
        <dbReference type="ChEBI" id="CHEBI:57457"/>
        <dbReference type="ChEBI" id="CHEBI:456216"/>
        <dbReference type="EC" id="6.3.3.2"/>
    </reaction>
</comment>
<evidence type="ECO:0000256" key="4">
    <source>
        <dbReference type="RuleBase" id="RU361279"/>
    </source>
</evidence>
<dbReference type="Gene3D" id="3.40.50.10420">
    <property type="entry name" value="NagB/RpiA/CoA transferase-like"/>
    <property type="match status" value="1"/>
</dbReference>
<dbReference type="NCBIfam" id="TIGR02727">
    <property type="entry name" value="MTHFS_bact"/>
    <property type="match status" value="1"/>
</dbReference>
<organism evidence="5 6">
    <name type="scientific">Tenacibaculum polynesiense</name>
    <dbReference type="NCBI Taxonomy" id="3137857"/>
    <lineage>
        <taxon>Bacteria</taxon>
        <taxon>Pseudomonadati</taxon>
        <taxon>Bacteroidota</taxon>
        <taxon>Flavobacteriia</taxon>
        <taxon>Flavobacteriales</taxon>
        <taxon>Flavobacteriaceae</taxon>
        <taxon>Tenacibaculum</taxon>
    </lineage>
</organism>
<dbReference type="Pfam" id="PF01812">
    <property type="entry name" value="5-FTHF_cyc-lig"/>
    <property type="match status" value="1"/>
</dbReference>
<dbReference type="InterPro" id="IPR002698">
    <property type="entry name" value="FTHF_cligase"/>
</dbReference>
<keyword evidence="6" id="KW-1185">Reference proteome</keyword>
<keyword evidence="4" id="KW-0460">Magnesium</keyword>
<comment type="similarity">
    <text evidence="1 4">Belongs to the 5-formyltetrahydrofolate cyclo-ligase family.</text>
</comment>
<dbReference type="RefSeq" id="WP_348717837.1">
    <property type="nucleotide sequence ID" value="NZ_CAXJIO010000013.1"/>
</dbReference>
<sequence length="182" mass="21282">MIKKELRKIYKQKRKELTQEQIAGFQQSIEAQIERLDFSKIQNIHIFLPIEKQKEINTYPIIDFLQAKGKNIIISKSNFKDNTLTHFIFKKDTLLEVNNYGIPEPVNATPFEVTEIDLVFVPLLISDHNNYRVGYGKGFYDRFLSECKSTIKTIGLNFFKPIDKISDTNAYDIPLDIMIYPK</sequence>
<dbReference type="GO" id="GO:0030272">
    <property type="term" value="F:5-formyltetrahydrofolate cyclo-ligase activity"/>
    <property type="evidence" value="ECO:0007669"/>
    <property type="project" value="UniProtKB-EC"/>
</dbReference>
<keyword evidence="4" id="KW-0479">Metal-binding</keyword>
<name>A0ABM9PDJ2_9FLAO</name>
<dbReference type="InterPro" id="IPR037171">
    <property type="entry name" value="NagB/RpiA_transferase-like"/>
</dbReference>
<dbReference type="EC" id="6.3.3.2" evidence="4"/>
<dbReference type="EMBL" id="CAXJIO010000013">
    <property type="protein sequence ID" value="CAL2103642.1"/>
    <property type="molecule type" value="Genomic_DNA"/>
</dbReference>
<keyword evidence="2 4" id="KW-0547">Nucleotide-binding</keyword>
<reference evidence="5 6" key="1">
    <citation type="submission" date="2024-05" db="EMBL/GenBank/DDBJ databases">
        <authorList>
            <person name="Duchaud E."/>
        </authorList>
    </citation>
    <scope>NUCLEOTIDE SEQUENCE [LARGE SCALE GENOMIC DNA]</scope>
    <source>
        <strain evidence="5">Ena-SAMPLE-TAB-13-05-2024-13:56:06:370-140308</strain>
    </source>
</reference>
<comment type="caution">
    <text evidence="5">The sequence shown here is derived from an EMBL/GenBank/DDBJ whole genome shotgun (WGS) entry which is preliminary data.</text>
</comment>
<dbReference type="InterPro" id="IPR024185">
    <property type="entry name" value="FTHF_cligase-like_sf"/>
</dbReference>
<dbReference type="Proteomes" id="UP001497527">
    <property type="component" value="Unassembled WGS sequence"/>
</dbReference>
<evidence type="ECO:0000313" key="6">
    <source>
        <dbReference type="Proteomes" id="UP001497527"/>
    </source>
</evidence>
<dbReference type="SUPFAM" id="SSF100950">
    <property type="entry name" value="NagB/RpiA/CoA transferase-like"/>
    <property type="match status" value="1"/>
</dbReference>
<dbReference type="PANTHER" id="PTHR23407:SF1">
    <property type="entry name" value="5-FORMYLTETRAHYDROFOLATE CYCLO-LIGASE"/>
    <property type="match status" value="1"/>
</dbReference>
<protein>
    <recommendedName>
        <fullName evidence="4">5-formyltetrahydrofolate cyclo-ligase</fullName>
        <ecNumber evidence="4">6.3.3.2</ecNumber>
    </recommendedName>
</protein>
<proteinExistence type="inferred from homology"/>
<keyword evidence="3 4" id="KW-0067">ATP-binding</keyword>
<keyword evidence="5" id="KW-0436">Ligase</keyword>
<evidence type="ECO:0000256" key="3">
    <source>
        <dbReference type="ARBA" id="ARBA00022840"/>
    </source>
</evidence>
<comment type="cofactor">
    <cofactor evidence="4">
        <name>Mg(2+)</name>
        <dbReference type="ChEBI" id="CHEBI:18420"/>
    </cofactor>
</comment>
<evidence type="ECO:0000256" key="2">
    <source>
        <dbReference type="ARBA" id="ARBA00022741"/>
    </source>
</evidence>
<accession>A0ABM9PDJ2</accession>
<evidence type="ECO:0000256" key="1">
    <source>
        <dbReference type="ARBA" id="ARBA00010638"/>
    </source>
</evidence>
<dbReference type="PIRSF" id="PIRSF006806">
    <property type="entry name" value="FTHF_cligase"/>
    <property type="match status" value="1"/>
</dbReference>
<gene>
    <name evidence="5" type="ORF">T190423A01A_40235</name>
</gene>
<evidence type="ECO:0000313" key="5">
    <source>
        <dbReference type="EMBL" id="CAL2103642.1"/>
    </source>
</evidence>
<dbReference type="PANTHER" id="PTHR23407">
    <property type="entry name" value="ATPASE INHIBITOR/5-FORMYLTETRAHYDROFOLATE CYCLO-LIGASE"/>
    <property type="match status" value="1"/>
</dbReference>